<dbReference type="InterPro" id="IPR029270">
    <property type="entry name" value="LIX1"/>
</dbReference>
<gene>
    <name evidence="2" type="ORF">Z043_124963</name>
</gene>
<name>A0A0P7UBU8_SCLFO</name>
<dbReference type="STRING" id="113540.ENSSFOP00015047765"/>
<dbReference type="Proteomes" id="UP000034805">
    <property type="component" value="Unassembled WGS sequence"/>
</dbReference>
<dbReference type="AlphaFoldDB" id="A0A0P7UBU8"/>
<comment type="similarity">
    <text evidence="1">Belongs to the LIX1 family.</text>
</comment>
<comment type="caution">
    <text evidence="2">The sequence shown here is derived from an EMBL/GenBank/DDBJ whole genome shotgun (WGS) entry which is preliminary data.</text>
</comment>
<accession>A0A0P7UBU8</accession>
<dbReference type="CDD" id="cd00048">
    <property type="entry name" value="DSRM_SF"/>
    <property type="match status" value="1"/>
</dbReference>
<dbReference type="Gene3D" id="3.30.160.20">
    <property type="match status" value="1"/>
</dbReference>
<feature type="non-terminal residue" evidence="2">
    <location>
        <position position="1"/>
    </location>
</feature>
<evidence type="ECO:0000313" key="3">
    <source>
        <dbReference type="Proteomes" id="UP000034805"/>
    </source>
</evidence>
<evidence type="ECO:0000256" key="1">
    <source>
        <dbReference type="ARBA" id="ARBA00007468"/>
    </source>
</evidence>
<dbReference type="GO" id="GO:0097352">
    <property type="term" value="P:autophagosome maturation"/>
    <property type="evidence" value="ECO:0007669"/>
    <property type="project" value="TreeGrafter"/>
</dbReference>
<dbReference type="PANTHER" id="PTHR31139:SF3">
    <property type="entry name" value="LIX1-LIKE PROTEIN"/>
    <property type="match status" value="1"/>
</dbReference>
<organism evidence="2 3">
    <name type="scientific">Scleropages formosus</name>
    <name type="common">Asian bonytongue</name>
    <name type="synonym">Osteoglossum formosum</name>
    <dbReference type="NCBI Taxonomy" id="113540"/>
    <lineage>
        <taxon>Eukaryota</taxon>
        <taxon>Metazoa</taxon>
        <taxon>Chordata</taxon>
        <taxon>Craniata</taxon>
        <taxon>Vertebrata</taxon>
        <taxon>Euteleostomi</taxon>
        <taxon>Actinopterygii</taxon>
        <taxon>Neopterygii</taxon>
        <taxon>Teleostei</taxon>
        <taxon>Osteoglossocephala</taxon>
        <taxon>Osteoglossomorpha</taxon>
        <taxon>Osteoglossiformes</taxon>
        <taxon>Osteoglossidae</taxon>
        <taxon>Scleropages</taxon>
    </lineage>
</organism>
<sequence>PIAVATEGHPFQADSSLSCPQESFLILTARASPSCLLSLRPIGAAAHPRLNVVEALQEFWQMKQSRGADLRNGALVVYEMVPSNNPPYVCYVSLPGGSCFGSFQFCPTKAEARRSAAKIALMNSVFNEHPSRRITDDFIEKSVSEALASFNGNREEADNPSTGIGAFRFMLESNKGKSMLEFQELMTVFQLLHWNGSLKAMRERQCSRQ</sequence>
<evidence type="ECO:0008006" key="4">
    <source>
        <dbReference type="Google" id="ProtNLM"/>
    </source>
</evidence>
<reference evidence="2 3" key="1">
    <citation type="submission" date="2015-08" db="EMBL/GenBank/DDBJ databases">
        <title>The genome of the Asian arowana (Scleropages formosus).</title>
        <authorList>
            <person name="Tan M.H."/>
            <person name="Gan H.M."/>
            <person name="Croft L.J."/>
            <person name="Austin C.M."/>
        </authorList>
    </citation>
    <scope>NUCLEOTIDE SEQUENCE [LARGE SCALE GENOMIC DNA]</scope>
    <source>
        <strain evidence="2">Aro1</strain>
    </source>
</reference>
<dbReference type="SUPFAM" id="SSF54768">
    <property type="entry name" value="dsRNA-binding domain-like"/>
    <property type="match status" value="1"/>
</dbReference>
<dbReference type="PANTHER" id="PTHR31139">
    <property type="entry name" value="ECTOPIC P GRANULES PROTEIN 5 HOMOLOG"/>
    <property type="match status" value="1"/>
</dbReference>
<proteinExistence type="inferred from homology"/>
<evidence type="ECO:0000313" key="2">
    <source>
        <dbReference type="EMBL" id="KPP57331.1"/>
    </source>
</evidence>
<protein>
    <recommendedName>
        <fullName evidence="4">LIX1-like protein-like</fullName>
    </recommendedName>
</protein>
<dbReference type="EMBL" id="JARO02016769">
    <property type="protein sequence ID" value="KPP57331.1"/>
    <property type="molecule type" value="Genomic_DNA"/>
</dbReference>
<dbReference type="GO" id="GO:0005737">
    <property type="term" value="C:cytoplasm"/>
    <property type="evidence" value="ECO:0007669"/>
    <property type="project" value="TreeGrafter"/>
</dbReference>
<dbReference type="InterPro" id="IPR051436">
    <property type="entry name" value="Autophagy-related_EPG5"/>
</dbReference>
<dbReference type="Pfam" id="PF14954">
    <property type="entry name" value="LIX1"/>
    <property type="match status" value="1"/>
</dbReference>
<feature type="non-terminal residue" evidence="2">
    <location>
        <position position="209"/>
    </location>
</feature>